<dbReference type="EMBL" id="JALQCW010000002">
    <property type="protein sequence ID" value="MCK9796255.1"/>
    <property type="molecule type" value="Genomic_DNA"/>
</dbReference>
<sequence length="181" mass="20520">MNDFDFAQLQADLEVAARVALAQIASEHPDETLCSFALYSDGDAMTACVAINTLSHLQRHQAENPDDQAYYKFSPAEWHFEGEGADHEIEQICTRLRERVLATEDDPDFDAFRERVYQTCVQVLDNLRNQGVFAPWGDDFLLVFAVSDSDPEPAEELAIITRLNSTATVDEFKAWLATWRE</sequence>
<comment type="caution">
    <text evidence="1">The sequence shown here is derived from an EMBL/GenBank/DDBJ whole genome shotgun (WGS) entry which is preliminary data.</text>
</comment>
<organism evidence="1 2">
    <name type="scientific">Pseudomonas morbosilactucae</name>
    <dbReference type="NCBI Taxonomy" id="2938197"/>
    <lineage>
        <taxon>Bacteria</taxon>
        <taxon>Pseudomonadati</taxon>
        <taxon>Pseudomonadota</taxon>
        <taxon>Gammaproteobacteria</taxon>
        <taxon>Pseudomonadales</taxon>
        <taxon>Pseudomonadaceae</taxon>
        <taxon>Pseudomonas</taxon>
    </lineage>
</organism>
<name>A0A9X1YTV2_9PSED</name>
<protein>
    <submittedName>
        <fullName evidence="1">DUF4303 domain-containing protein</fullName>
    </submittedName>
</protein>
<dbReference type="AlphaFoldDB" id="A0A9X1YTV2"/>
<accession>A0A9X1YTV2</accession>
<dbReference type="InterPro" id="IPR025409">
    <property type="entry name" value="DUF4303"/>
</dbReference>
<reference evidence="1 2" key="2">
    <citation type="journal article" date="2023" name="Plant Pathol.">
        <title>Dismantling and reorganizing Pseudomonas marginalis sensu#lato.</title>
        <authorList>
            <person name="Sawada H."/>
            <person name="Fujikawa T."/>
            <person name="Satou M."/>
        </authorList>
    </citation>
    <scope>NUCLEOTIDE SEQUENCE [LARGE SCALE GENOMIC DNA]</scope>
    <source>
        <strain evidence="1 2">MAFF 302030</strain>
    </source>
</reference>
<gene>
    <name evidence="1" type="ORF">M1B34_00450</name>
</gene>
<evidence type="ECO:0000313" key="2">
    <source>
        <dbReference type="Proteomes" id="UP001155059"/>
    </source>
</evidence>
<dbReference type="Proteomes" id="UP001155059">
    <property type="component" value="Unassembled WGS sequence"/>
</dbReference>
<reference evidence="1 2" key="1">
    <citation type="journal article" date="2022" name="Int. J. Syst. Evol. Microbiol.">
        <title>Pseudomonas aegrilactucae sp. nov. and Pseudomonas morbosilactucae sp. nov., pathogens causing bacterial rot of lettuce in Japan.</title>
        <authorList>
            <person name="Sawada H."/>
            <person name="Fujikawa T."/>
            <person name="Satou M."/>
        </authorList>
    </citation>
    <scope>NUCLEOTIDE SEQUENCE [LARGE SCALE GENOMIC DNA]</scope>
    <source>
        <strain evidence="1 2">MAFF 302030</strain>
    </source>
</reference>
<proteinExistence type="predicted"/>
<dbReference type="RefSeq" id="WP_123335869.1">
    <property type="nucleotide sequence ID" value="NZ_JALQCW010000002.1"/>
</dbReference>
<dbReference type="Pfam" id="PF14136">
    <property type="entry name" value="DUF4303"/>
    <property type="match status" value="1"/>
</dbReference>
<evidence type="ECO:0000313" key="1">
    <source>
        <dbReference type="EMBL" id="MCK9796255.1"/>
    </source>
</evidence>